<keyword evidence="3" id="KW-1185">Reference proteome</keyword>
<sequence>MVIYAAVQARFALSSCAKWGEESDDFGLERFSDKLYKIFQDSRKDGDDWADETLQFYIEQVLKPKNDTDDEEEIDEDDDESIMERNRKNRLEDQAAAAATDEDTNTSS</sequence>
<evidence type="ECO:0000313" key="3">
    <source>
        <dbReference type="Proteomes" id="UP000218334"/>
    </source>
</evidence>
<dbReference type="AlphaFoldDB" id="A0A2H3C3P5"/>
<organism evidence="2 3">
    <name type="scientific">Armillaria solidipes</name>
    <dbReference type="NCBI Taxonomy" id="1076256"/>
    <lineage>
        <taxon>Eukaryota</taxon>
        <taxon>Fungi</taxon>
        <taxon>Dikarya</taxon>
        <taxon>Basidiomycota</taxon>
        <taxon>Agaricomycotina</taxon>
        <taxon>Agaricomycetes</taxon>
        <taxon>Agaricomycetidae</taxon>
        <taxon>Agaricales</taxon>
        <taxon>Marasmiineae</taxon>
        <taxon>Physalacriaceae</taxon>
        <taxon>Armillaria</taxon>
    </lineage>
</organism>
<dbReference type="STRING" id="1076256.A0A2H3C3P5"/>
<gene>
    <name evidence="2" type="ORF">ARMSODRAFT_1017547</name>
</gene>
<dbReference type="EMBL" id="KZ293425">
    <property type="protein sequence ID" value="PBK70763.1"/>
    <property type="molecule type" value="Genomic_DNA"/>
</dbReference>
<feature type="region of interest" description="Disordered" evidence="1">
    <location>
        <begin position="61"/>
        <end position="108"/>
    </location>
</feature>
<dbReference type="InterPro" id="IPR046521">
    <property type="entry name" value="DUF6698"/>
</dbReference>
<proteinExistence type="predicted"/>
<dbReference type="Proteomes" id="UP000218334">
    <property type="component" value="Unassembled WGS sequence"/>
</dbReference>
<evidence type="ECO:0000256" key="1">
    <source>
        <dbReference type="SAM" id="MobiDB-lite"/>
    </source>
</evidence>
<reference evidence="2" key="1">
    <citation type="journal article" date="2017" name="Nat. Ecol. Evol.">
        <title>Lineage-specific genetic innovations streamline the genomes of Armillaria species to pathogenesis.</title>
        <authorList>
            <consortium name="DOE Joint Genome Institute"/>
            <person name="Sipos G."/>
            <person name="Prasanna A.N."/>
            <person name="Walter M.C."/>
            <person name="O'Connor E."/>
            <person name="Balint B."/>
            <person name="Krizsan K."/>
            <person name="Kiss B."/>
            <person name="Hess J."/>
            <person name="Varga T."/>
            <person name="Slot J."/>
            <person name="Riley R."/>
            <person name="Boka B."/>
            <person name="Rigling D."/>
            <person name="Barry K."/>
            <person name="Lee J."/>
            <person name="Mihaltcheva S."/>
            <person name="LaButti K."/>
            <person name="Lipzen A."/>
            <person name="Waldron R."/>
            <person name="Moloney N.M."/>
            <person name="Sperisen C."/>
            <person name="Kredics L."/>
            <person name="Vagvolgyi C."/>
            <person name="Patrignani A."/>
            <person name="Fitzpatrick D."/>
            <person name="Nagy I."/>
            <person name="Doyle S."/>
            <person name="Anderson J."/>
            <person name="Grigoriev I.V."/>
            <person name="Guldener U."/>
            <person name="Munsterkotter M."/>
            <person name="Nagy L.G."/>
        </authorList>
    </citation>
    <scope>NUCLEOTIDE SEQUENCE [LARGE SCALE GENOMIC DNA]</scope>
    <source>
        <strain evidence="2">28-4</strain>
    </source>
</reference>
<evidence type="ECO:0000313" key="2">
    <source>
        <dbReference type="EMBL" id="PBK70763.1"/>
    </source>
</evidence>
<dbReference type="Pfam" id="PF20414">
    <property type="entry name" value="DUF6698"/>
    <property type="match status" value="1"/>
</dbReference>
<accession>A0A2H3C3P5</accession>
<protein>
    <submittedName>
        <fullName evidence="2">Uncharacterized protein</fullName>
    </submittedName>
</protein>
<feature type="compositionally biased region" description="Basic and acidic residues" evidence="1">
    <location>
        <begin position="82"/>
        <end position="93"/>
    </location>
</feature>
<feature type="compositionally biased region" description="Acidic residues" evidence="1">
    <location>
        <begin position="68"/>
        <end position="81"/>
    </location>
</feature>
<name>A0A2H3C3P5_9AGAR</name>